<dbReference type="Gene3D" id="1.10.287.130">
    <property type="match status" value="1"/>
</dbReference>
<dbReference type="InterPro" id="IPR005467">
    <property type="entry name" value="His_kinase_dom"/>
</dbReference>
<dbReference type="Pfam" id="PF02518">
    <property type="entry name" value="HATPase_c"/>
    <property type="match status" value="1"/>
</dbReference>
<dbReference type="InterPro" id="IPR003594">
    <property type="entry name" value="HATPase_dom"/>
</dbReference>
<dbReference type="NCBIfam" id="TIGR00229">
    <property type="entry name" value="sensory_box"/>
    <property type="match status" value="1"/>
</dbReference>
<dbReference type="EMBL" id="SRSD01000015">
    <property type="protein sequence ID" value="KAA0887961.1"/>
    <property type="molecule type" value="Genomic_DNA"/>
</dbReference>
<comment type="catalytic activity">
    <reaction evidence="1">
        <text>ATP + protein L-histidine = ADP + protein N-phospho-L-histidine.</text>
        <dbReference type="EC" id="2.7.13.3"/>
    </reaction>
</comment>
<gene>
    <name evidence="12" type="ORF">ET418_17855</name>
</gene>
<evidence type="ECO:0000259" key="9">
    <source>
        <dbReference type="PROSITE" id="PS50110"/>
    </source>
</evidence>
<evidence type="ECO:0000313" key="12">
    <source>
        <dbReference type="EMBL" id="KAA0887961.1"/>
    </source>
</evidence>
<dbReference type="SMART" id="SM00387">
    <property type="entry name" value="HATPase_c"/>
    <property type="match status" value="1"/>
</dbReference>
<feature type="domain" description="PAS" evidence="10">
    <location>
        <begin position="208"/>
        <end position="278"/>
    </location>
</feature>
<dbReference type="Pfam" id="PF08448">
    <property type="entry name" value="PAS_4"/>
    <property type="match status" value="1"/>
</dbReference>
<evidence type="ECO:0000256" key="3">
    <source>
        <dbReference type="ARBA" id="ARBA00022553"/>
    </source>
</evidence>
<keyword evidence="5" id="KW-0418">Kinase</keyword>
<dbReference type="SMART" id="SM00448">
    <property type="entry name" value="REC"/>
    <property type="match status" value="1"/>
</dbReference>
<name>A0A5A9X8L0_9BACT</name>
<comment type="caution">
    <text evidence="12">The sequence shown here is derived from an EMBL/GenBank/DDBJ whole genome shotgun (WGS) entry which is preliminary data.</text>
</comment>
<keyword evidence="13" id="KW-1185">Reference proteome</keyword>
<evidence type="ECO:0000256" key="1">
    <source>
        <dbReference type="ARBA" id="ARBA00000085"/>
    </source>
</evidence>
<dbReference type="SMART" id="SM00388">
    <property type="entry name" value="HisKA"/>
    <property type="match status" value="1"/>
</dbReference>
<dbReference type="PRINTS" id="PR00344">
    <property type="entry name" value="BCTRLSENSOR"/>
</dbReference>
<dbReference type="SUPFAM" id="SSF52172">
    <property type="entry name" value="CheY-like"/>
    <property type="match status" value="1"/>
</dbReference>
<dbReference type="InterPro" id="IPR013656">
    <property type="entry name" value="PAS_4"/>
</dbReference>
<dbReference type="Proteomes" id="UP000324298">
    <property type="component" value="Unassembled WGS sequence"/>
</dbReference>
<dbReference type="InterPro" id="IPR000700">
    <property type="entry name" value="PAS-assoc_C"/>
</dbReference>
<dbReference type="InterPro" id="IPR035965">
    <property type="entry name" value="PAS-like_dom_sf"/>
</dbReference>
<dbReference type="SUPFAM" id="SSF47384">
    <property type="entry name" value="Homodimeric domain of signal transducing histidine kinase"/>
    <property type="match status" value="1"/>
</dbReference>
<dbReference type="InterPro" id="IPR001610">
    <property type="entry name" value="PAC"/>
</dbReference>
<dbReference type="PROSITE" id="PS50109">
    <property type="entry name" value="HIS_KIN"/>
    <property type="match status" value="1"/>
</dbReference>
<dbReference type="Gene3D" id="3.30.450.40">
    <property type="match status" value="1"/>
</dbReference>
<dbReference type="AlphaFoldDB" id="A0A5A9X8L0"/>
<evidence type="ECO:0000256" key="4">
    <source>
        <dbReference type="ARBA" id="ARBA00022679"/>
    </source>
</evidence>
<feature type="transmembrane region" description="Helical" evidence="7">
    <location>
        <begin position="66"/>
        <end position="86"/>
    </location>
</feature>
<feature type="modified residue" description="4-aspartylphosphate" evidence="6">
    <location>
        <position position="844"/>
    </location>
</feature>
<keyword evidence="7" id="KW-0472">Membrane</keyword>
<dbReference type="PROSITE" id="PS50113">
    <property type="entry name" value="PAC"/>
    <property type="match status" value="1"/>
</dbReference>
<dbReference type="InterPro" id="IPR003661">
    <property type="entry name" value="HisK_dim/P_dom"/>
</dbReference>
<accession>A0A5A9X8L0</accession>
<feature type="domain" description="PAC" evidence="11">
    <location>
        <begin position="282"/>
        <end position="334"/>
    </location>
</feature>
<feature type="domain" description="Histidine kinase" evidence="8">
    <location>
        <begin position="549"/>
        <end position="772"/>
    </location>
</feature>
<dbReference type="InterPro" id="IPR011006">
    <property type="entry name" value="CheY-like_superfamily"/>
</dbReference>
<dbReference type="InterPro" id="IPR003018">
    <property type="entry name" value="GAF"/>
</dbReference>
<dbReference type="SMART" id="SM00086">
    <property type="entry name" value="PAC"/>
    <property type="match status" value="1"/>
</dbReference>
<dbReference type="Gene3D" id="3.30.450.20">
    <property type="entry name" value="PAS domain"/>
    <property type="match status" value="1"/>
</dbReference>
<dbReference type="InterPro" id="IPR036890">
    <property type="entry name" value="HATPase_C_sf"/>
</dbReference>
<organism evidence="12 13">
    <name type="scientific">Oryzomonas rubra</name>
    <dbReference type="NCBI Taxonomy" id="2509454"/>
    <lineage>
        <taxon>Bacteria</taxon>
        <taxon>Pseudomonadati</taxon>
        <taxon>Thermodesulfobacteriota</taxon>
        <taxon>Desulfuromonadia</taxon>
        <taxon>Geobacterales</taxon>
        <taxon>Geobacteraceae</taxon>
        <taxon>Oryzomonas</taxon>
    </lineage>
</organism>
<evidence type="ECO:0000259" key="10">
    <source>
        <dbReference type="PROSITE" id="PS50112"/>
    </source>
</evidence>
<dbReference type="OrthoDB" id="9815750at2"/>
<evidence type="ECO:0000259" key="8">
    <source>
        <dbReference type="PROSITE" id="PS50109"/>
    </source>
</evidence>
<reference evidence="12 13" key="1">
    <citation type="submission" date="2019-04" db="EMBL/GenBank/DDBJ databases">
        <title>Geobacter ruber sp. nov., ferric-reducing bacteria isolated from paddy soil.</title>
        <authorList>
            <person name="Xu Z."/>
            <person name="Masuda Y."/>
            <person name="Itoh H."/>
            <person name="Senoo K."/>
        </authorList>
    </citation>
    <scope>NUCLEOTIDE SEQUENCE [LARGE SCALE GENOMIC DNA]</scope>
    <source>
        <strain evidence="12 13">Red88</strain>
    </source>
</reference>
<keyword evidence="3 6" id="KW-0597">Phosphoprotein</keyword>
<evidence type="ECO:0000256" key="5">
    <source>
        <dbReference type="ARBA" id="ARBA00022777"/>
    </source>
</evidence>
<evidence type="ECO:0000256" key="6">
    <source>
        <dbReference type="PROSITE-ProRule" id="PRU00169"/>
    </source>
</evidence>
<dbReference type="SMART" id="SM00091">
    <property type="entry name" value="PAS"/>
    <property type="match status" value="1"/>
</dbReference>
<keyword evidence="7" id="KW-0812">Transmembrane</keyword>
<dbReference type="PROSITE" id="PS50112">
    <property type="entry name" value="PAS"/>
    <property type="match status" value="1"/>
</dbReference>
<dbReference type="PANTHER" id="PTHR43065">
    <property type="entry name" value="SENSOR HISTIDINE KINASE"/>
    <property type="match status" value="1"/>
</dbReference>
<dbReference type="InterPro" id="IPR001789">
    <property type="entry name" value="Sig_transdc_resp-reg_receiver"/>
</dbReference>
<dbReference type="CDD" id="cd00082">
    <property type="entry name" value="HisKA"/>
    <property type="match status" value="1"/>
</dbReference>
<dbReference type="SUPFAM" id="SSF55781">
    <property type="entry name" value="GAF domain-like"/>
    <property type="match status" value="1"/>
</dbReference>
<dbReference type="InterPro" id="IPR036097">
    <property type="entry name" value="HisK_dim/P_sf"/>
</dbReference>
<dbReference type="SUPFAM" id="SSF55874">
    <property type="entry name" value="ATPase domain of HSP90 chaperone/DNA topoisomerase II/histidine kinase"/>
    <property type="match status" value="1"/>
</dbReference>
<dbReference type="SUPFAM" id="SSF55785">
    <property type="entry name" value="PYP-like sensor domain (PAS domain)"/>
    <property type="match status" value="1"/>
</dbReference>
<dbReference type="Gene3D" id="3.40.50.2300">
    <property type="match status" value="1"/>
</dbReference>
<dbReference type="InterPro" id="IPR004358">
    <property type="entry name" value="Sig_transdc_His_kin-like_C"/>
</dbReference>
<evidence type="ECO:0000256" key="2">
    <source>
        <dbReference type="ARBA" id="ARBA00012438"/>
    </source>
</evidence>
<dbReference type="EC" id="2.7.13.3" evidence="2"/>
<evidence type="ECO:0000256" key="7">
    <source>
        <dbReference type="SAM" id="Phobius"/>
    </source>
</evidence>
<feature type="transmembrane region" description="Helical" evidence="7">
    <location>
        <begin position="95"/>
        <end position="113"/>
    </location>
</feature>
<proteinExistence type="predicted"/>
<keyword evidence="7" id="KW-1133">Transmembrane helix</keyword>
<dbReference type="Pfam" id="PF01590">
    <property type="entry name" value="GAF"/>
    <property type="match status" value="1"/>
</dbReference>
<dbReference type="InterPro" id="IPR000014">
    <property type="entry name" value="PAS"/>
</dbReference>
<evidence type="ECO:0000313" key="13">
    <source>
        <dbReference type="Proteomes" id="UP000324298"/>
    </source>
</evidence>
<dbReference type="RefSeq" id="WP_149309989.1">
    <property type="nucleotide sequence ID" value="NZ_SRSD01000015.1"/>
</dbReference>
<dbReference type="PROSITE" id="PS50110">
    <property type="entry name" value="RESPONSE_REGULATORY"/>
    <property type="match status" value="1"/>
</dbReference>
<dbReference type="CDD" id="cd00130">
    <property type="entry name" value="PAS"/>
    <property type="match status" value="1"/>
</dbReference>
<dbReference type="PANTHER" id="PTHR43065:SF42">
    <property type="entry name" value="TWO-COMPONENT SENSOR PPRA"/>
    <property type="match status" value="1"/>
</dbReference>
<dbReference type="Gene3D" id="3.30.565.10">
    <property type="entry name" value="Histidine kinase-like ATPase, C-terminal domain"/>
    <property type="match status" value="1"/>
</dbReference>
<keyword evidence="4" id="KW-0808">Transferase</keyword>
<feature type="transmembrane region" description="Helical" evidence="7">
    <location>
        <begin position="174"/>
        <end position="198"/>
    </location>
</feature>
<feature type="domain" description="Response regulatory" evidence="9">
    <location>
        <begin position="793"/>
        <end position="909"/>
    </location>
</feature>
<evidence type="ECO:0000259" key="11">
    <source>
        <dbReference type="PROSITE" id="PS50113"/>
    </source>
</evidence>
<dbReference type="InterPro" id="IPR029016">
    <property type="entry name" value="GAF-like_dom_sf"/>
</dbReference>
<feature type="transmembrane region" description="Helical" evidence="7">
    <location>
        <begin position="150"/>
        <end position="168"/>
    </location>
</feature>
<dbReference type="GO" id="GO:0000155">
    <property type="term" value="F:phosphorelay sensor kinase activity"/>
    <property type="evidence" value="ECO:0007669"/>
    <property type="project" value="InterPro"/>
</dbReference>
<feature type="transmembrane region" description="Helical" evidence="7">
    <location>
        <begin position="6"/>
        <end position="27"/>
    </location>
</feature>
<dbReference type="Pfam" id="PF00072">
    <property type="entry name" value="Response_reg"/>
    <property type="match status" value="1"/>
</dbReference>
<sequence length="920" mass="103275">MPWIIIAATATTSSVFILTLVNIYLYFSYRERFMKIWAYAWGVHTFRYLFLIGSELWPSSRIIKEINYLFIIASAIILLTGTRVFIGRPTGRKENLIGVLIAIWTIYSISSSMPIMTAMIPIFAFLSYTYIHIGIQLLKNIESKGVASRITGWLFILWGIHQADYPFLRPIEWFAPWGFLIGGVLATTIALGMVLIYFERTHLALRAKEDRYEQLIESSHNWIWEVNAEAVYTFASAHVKGLLGYTPEEVLGRTPFDLMPEEEATHIREIFGAIAARREPFHRLENTNQHKDGRLVVLETSGVPFYDGNGGFCGYRGMDQDITEHKQAEIRRDVSKQVLQALNETHDLKVSLEQVINLLKTDMNYDAVGIRLQEGEDYPYLVESGLPKDLLIKENSLIEHNPEGGICRHEDGSVCLVCTCGLVITGRVPLDNPLFTPGGSFWTNDSSCLLHLSVDQEPRHNPRNECIHHKYASFALVPIRYKDKIVGLIQCNDHRKNRFTMESIQHLEGIAAYIGSALMRKWYEDERINLEKQLHQAQRMESVGRLAGGVAHDFNNMLGVIIGHTSLGLMETDSSQPIYNHLQEINSAAERSADLTRQLLAFARKQTIEPKVLNVNDAITDMLKMLQRLIGEDIQLNYKPGAQVWPVMMDPSQVDQIMANLCVNARDAIHGVGTIVIETGTIVVDDAYRINHSEAGPGEYVWITVSDNGCGMDKDTSAHIFEPFFTTKAPGEGTGLGLSTIYGIVKQNNGFINVYSEPEQGTTFTICIPRHIGAQALPPQKDAAMLLPSGDETILLVEDEPAILAMTTALLMNQGYNVLPVCSPIEAIQVAHQHKNGIDLLMTDVIMPKMNGKDLAQNLKMMYPNLRCLFMSGYTADIIAQHGVLDKGIDFIQKPFPLPTLAVKVREVLDLETHESPLFS</sequence>
<feature type="transmembrane region" description="Helical" evidence="7">
    <location>
        <begin position="36"/>
        <end position="54"/>
    </location>
</feature>
<protein>
    <recommendedName>
        <fullName evidence="2">histidine kinase</fullName>
        <ecNumber evidence="2">2.7.13.3</ecNumber>
    </recommendedName>
</protein>